<dbReference type="Gene3D" id="1.20.1640.10">
    <property type="entry name" value="Multidrug efflux transporter AcrB transmembrane domain"/>
    <property type="match status" value="2"/>
</dbReference>
<name>F3ZPY8_9BACE</name>
<dbReference type="HOGENOM" id="CLU_002755_1_2_10"/>
<feature type="transmembrane region" description="Helical" evidence="1">
    <location>
        <begin position="891"/>
        <end position="911"/>
    </location>
</feature>
<gene>
    <name evidence="2" type="ORF">Bcop_0211</name>
</gene>
<feature type="transmembrane region" description="Helical" evidence="1">
    <location>
        <begin position="358"/>
        <end position="377"/>
    </location>
</feature>
<dbReference type="SUPFAM" id="SSF82714">
    <property type="entry name" value="Multidrug efflux transporter AcrB TolC docking domain, DN and DC subdomains"/>
    <property type="match status" value="2"/>
</dbReference>
<dbReference type="Gene3D" id="3.30.70.1320">
    <property type="entry name" value="Multidrug efflux transporter AcrB pore domain like"/>
    <property type="match status" value="1"/>
</dbReference>
<dbReference type="STRING" id="679937.Bcop_0211"/>
<dbReference type="eggNOG" id="COG0841">
    <property type="taxonomic scope" value="Bacteria"/>
</dbReference>
<dbReference type="EMBL" id="CM001167">
    <property type="protein sequence ID" value="EGJ70430.1"/>
    <property type="molecule type" value="Genomic_DNA"/>
</dbReference>
<feature type="transmembrane region" description="Helical" evidence="1">
    <location>
        <begin position="917"/>
        <end position="942"/>
    </location>
</feature>
<feature type="transmembrane region" description="Helical" evidence="1">
    <location>
        <begin position="383"/>
        <end position="408"/>
    </location>
</feature>
<keyword evidence="1" id="KW-0472">Membrane</keyword>
<dbReference type="Gene3D" id="3.30.2090.10">
    <property type="entry name" value="Multidrug efflux transporter AcrB TolC docking domain, DN and DC subdomains"/>
    <property type="match status" value="2"/>
</dbReference>
<dbReference type="Proteomes" id="UP000018439">
    <property type="component" value="Chromosome"/>
</dbReference>
<dbReference type="GO" id="GO:0005886">
    <property type="term" value="C:plasma membrane"/>
    <property type="evidence" value="ECO:0007669"/>
    <property type="project" value="TreeGrafter"/>
</dbReference>
<feature type="transmembrane region" description="Helical" evidence="1">
    <location>
        <begin position="963"/>
        <end position="982"/>
    </location>
</feature>
<feature type="transmembrane region" description="Helical" evidence="1">
    <location>
        <begin position="528"/>
        <end position="548"/>
    </location>
</feature>
<dbReference type="Gene3D" id="3.30.70.1440">
    <property type="entry name" value="Multidrug efflux transporter AcrB pore domain"/>
    <property type="match status" value="1"/>
</dbReference>
<evidence type="ECO:0000313" key="2">
    <source>
        <dbReference type="EMBL" id="EGJ70430.1"/>
    </source>
</evidence>
<keyword evidence="1" id="KW-1133">Transmembrane helix</keyword>
<dbReference type="SUPFAM" id="SSF82693">
    <property type="entry name" value="Multidrug efflux transporter AcrB pore domain, PN1, PN2, PC1 and PC2 subdomains"/>
    <property type="match status" value="2"/>
</dbReference>
<sequence>MSLYEGSVKKPIMTSLCFLAVVIFGLFSLSKLPVDLYPDIDTNTIMVMTAYPGASASDIENNVTRPLENTLNSVSNLKHISSRSSENMSIITLEFEYGYDIDVLTNDVRDKLDMITSYLPDDSETPIIFKFSTDMIPIVVLSVQAEESQSALYKILDDNVVNPLARIPGVGTVSISGAPKRELQVYCDPGKLEAYNLTIEAISAVIGAENKNIPGGNFDIGNETFSLRVEGEFTDASQLNDIVIGSHKGANIYLRDVAKVVDTVEERSQEAYNNGKQGAMIIVQKQSGANSVNISKAVLDAMPRLQETLPTDVKLGIIVDTSENILNTINSLTETVFYALIFVVIVVFVFLGRWRATLIICITIPLSLIASFIYLAISGNTLNIISLSSLSIAIGMVVDDAIVVLENVTTHIERGSEPKQAAVHGTNEVAISVIASTLTMIAVFFPLTMVSGITGVMFRQLGWMMCAIMFISTLAALSLTPMLCSQLLKRENSSSKIYKLFFTPIEKVLDGLDVVYAKTLNWAVRHRTIIVLLCIAFFVVSLFCIKGISTEFFPAQDNARIAVKLELPIGTRKEVAQAISQKLTNEWMQKYKEEIIVCNYTVGQADSDNTFASMQDNGSHIVSFNIRLQNPGDRQRSLEEVCDLMREDLKHYPEFSKSQVILGGSNTGIAGQASADFEIYGYDMAKTDSVAADLKRRLLEVKGVSEVLISRSDYQPEYQVEFDREKLAVHGLNLSTAGTYLRNRVNGAIASKYREDGDEYDIKVRYAPEFRTSLTNIEEILIYNNQGEPVRVKDVGKVVEKFAPPTIERKNRERIVTVSATISGAALGEVVQSGNQVIRQMDIPQGINIQIAGSFEDQQESFRDLSVLALLIIILVFIVMAAQFESLTYPFIIMFSLPFAFSGVLMALFMTRSTLSVMSLLGAIMLIGIVVKNGIVLIDYITLCRERGMSVINSVITSGKSRLRPVLMTTATTILGMVPMAISTGQGSEMWRPMAVAVIGGLTVSTVLTLLLIPTLYCIFAGTGIKHQRRKVNENSEMKEFFKGISNK</sequence>
<feature type="transmembrane region" description="Helical" evidence="1">
    <location>
        <begin position="12"/>
        <end position="30"/>
    </location>
</feature>
<dbReference type="PANTHER" id="PTHR32063:SF0">
    <property type="entry name" value="SWARMING MOTILITY PROTEIN SWRC"/>
    <property type="match status" value="1"/>
</dbReference>
<feature type="transmembrane region" description="Helical" evidence="1">
    <location>
        <begin position="994"/>
        <end position="1020"/>
    </location>
</feature>
<dbReference type="PRINTS" id="PR00702">
    <property type="entry name" value="ACRIFLAVINRP"/>
</dbReference>
<evidence type="ECO:0000313" key="3">
    <source>
        <dbReference type="Proteomes" id="UP000018439"/>
    </source>
</evidence>
<dbReference type="OrthoDB" id="9758940at2"/>
<proteinExistence type="predicted"/>
<organism evidence="2 3">
    <name type="scientific">Bacteroides coprosuis DSM 18011</name>
    <dbReference type="NCBI Taxonomy" id="679937"/>
    <lineage>
        <taxon>Bacteria</taxon>
        <taxon>Pseudomonadati</taxon>
        <taxon>Bacteroidota</taxon>
        <taxon>Bacteroidia</taxon>
        <taxon>Bacteroidales</taxon>
        <taxon>Bacteroidaceae</taxon>
        <taxon>Bacteroides</taxon>
    </lineage>
</organism>
<dbReference type="AlphaFoldDB" id="F3ZPY8"/>
<feature type="transmembrane region" description="Helical" evidence="1">
    <location>
        <begin position="461"/>
        <end position="484"/>
    </location>
</feature>
<protein>
    <submittedName>
        <fullName evidence="2">Acriflavin resistance protein</fullName>
    </submittedName>
</protein>
<accession>F3ZPY8</accession>
<feature type="transmembrane region" description="Helical" evidence="1">
    <location>
        <begin position="335"/>
        <end position="351"/>
    </location>
</feature>
<dbReference type="SUPFAM" id="SSF82866">
    <property type="entry name" value="Multidrug efflux transporter AcrB transmembrane domain"/>
    <property type="match status" value="2"/>
</dbReference>
<feature type="transmembrane region" description="Helical" evidence="1">
    <location>
        <begin position="429"/>
        <end position="449"/>
    </location>
</feature>
<dbReference type="Gene3D" id="3.30.70.1430">
    <property type="entry name" value="Multidrug efflux transporter AcrB pore domain"/>
    <property type="match status" value="2"/>
</dbReference>
<reference evidence="2 3" key="1">
    <citation type="journal article" date="2011" name="Stand. Genomic Sci.">
        <title>Non-contiguous finished genome sequence of Bacteroides coprosuis type strain (PC139).</title>
        <authorList>
            <person name="Land M."/>
            <person name="Held B."/>
            <person name="Gronow S."/>
            <person name="Abt B."/>
            <person name="Lucas S."/>
            <person name="Del Rio T.G."/>
            <person name="Nolan M."/>
            <person name="Tice H."/>
            <person name="Cheng J.F."/>
            <person name="Pitluck S."/>
            <person name="Liolios K."/>
            <person name="Pagani I."/>
            <person name="Ivanova N."/>
            <person name="Mavromatis K."/>
            <person name="Mikhailova N."/>
            <person name="Pati A."/>
            <person name="Tapia R."/>
            <person name="Han C."/>
            <person name="Goodwin L."/>
            <person name="Chen A."/>
            <person name="Palaniappan K."/>
            <person name="Hauser L."/>
            <person name="Brambilla E.M."/>
            <person name="Rohde M."/>
            <person name="Goker M."/>
            <person name="Detter J.C."/>
            <person name="Woyke T."/>
            <person name="Bristow J."/>
            <person name="Eisen J.A."/>
            <person name="Markowitz V."/>
            <person name="Hugenholtz P."/>
            <person name="Kyrpides N.C."/>
            <person name="Klenk H.P."/>
            <person name="Lapidus A."/>
        </authorList>
    </citation>
    <scope>NUCLEOTIDE SEQUENCE</scope>
    <source>
        <strain evidence="2 3">DSM 18011</strain>
    </source>
</reference>
<keyword evidence="3" id="KW-1185">Reference proteome</keyword>
<dbReference type="GO" id="GO:0042910">
    <property type="term" value="F:xenobiotic transmembrane transporter activity"/>
    <property type="evidence" value="ECO:0007669"/>
    <property type="project" value="TreeGrafter"/>
</dbReference>
<feature type="transmembrane region" description="Helical" evidence="1">
    <location>
        <begin position="865"/>
        <end position="884"/>
    </location>
</feature>
<dbReference type="Pfam" id="PF00873">
    <property type="entry name" value="ACR_tran"/>
    <property type="match status" value="1"/>
</dbReference>
<dbReference type="InterPro" id="IPR001036">
    <property type="entry name" value="Acrflvin-R"/>
</dbReference>
<keyword evidence="1" id="KW-0812">Transmembrane</keyword>
<evidence type="ECO:0000256" key="1">
    <source>
        <dbReference type="SAM" id="Phobius"/>
    </source>
</evidence>
<dbReference type="InterPro" id="IPR027463">
    <property type="entry name" value="AcrB_DN_DC_subdom"/>
</dbReference>
<dbReference type="PANTHER" id="PTHR32063">
    <property type="match status" value="1"/>
</dbReference>